<keyword evidence="3" id="KW-1185">Reference proteome</keyword>
<evidence type="ECO:0008006" key="4">
    <source>
        <dbReference type="Google" id="ProtNLM"/>
    </source>
</evidence>
<dbReference type="Proteomes" id="UP000286701">
    <property type="component" value="Unassembled WGS sequence"/>
</dbReference>
<dbReference type="RefSeq" id="WP_128535392.1">
    <property type="nucleotide sequence ID" value="NZ_SBIW01000008.1"/>
</dbReference>
<organism evidence="2 3">
    <name type="scientific">Mucilaginibacter gilvus</name>
    <dbReference type="NCBI Taxonomy" id="2305909"/>
    <lineage>
        <taxon>Bacteria</taxon>
        <taxon>Pseudomonadati</taxon>
        <taxon>Bacteroidota</taxon>
        <taxon>Sphingobacteriia</taxon>
        <taxon>Sphingobacteriales</taxon>
        <taxon>Sphingobacteriaceae</taxon>
        <taxon>Mucilaginibacter</taxon>
    </lineage>
</organism>
<evidence type="ECO:0000313" key="3">
    <source>
        <dbReference type="Proteomes" id="UP000286701"/>
    </source>
</evidence>
<protein>
    <recommendedName>
        <fullName evidence="4">Transporter</fullName>
    </recommendedName>
</protein>
<dbReference type="AlphaFoldDB" id="A0A444MKJ5"/>
<comment type="caution">
    <text evidence="2">The sequence shown here is derived from an EMBL/GenBank/DDBJ whole genome shotgun (WGS) entry which is preliminary data.</text>
</comment>
<name>A0A444MKJ5_9SPHI</name>
<dbReference type="EMBL" id="SBIW01000008">
    <property type="protein sequence ID" value="RWY49320.1"/>
    <property type="molecule type" value="Genomic_DNA"/>
</dbReference>
<feature type="chain" id="PRO_5019003389" description="Transporter" evidence="1">
    <location>
        <begin position="24"/>
        <end position="281"/>
    </location>
</feature>
<reference evidence="2 3" key="1">
    <citation type="submission" date="2019-01" db="EMBL/GenBank/DDBJ databases">
        <title>Mucilaginibacter antarcticum sp. nov., isolated from antarctic soil.</title>
        <authorList>
            <person name="Yan Y.-Q."/>
            <person name="Du Z.-J."/>
        </authorList>
    </citation>
    <scope>NUCLEOTIDE SEQUENCE [LARGE SCALE GENOMIC DNA]</scope>
    <source>
        <strain evidence="2 3">F01003</strain>
    </source>
</reference>
<keyword evidence="1" id="KW-0732">Signal</keyword>
<feature type="signal peptide" evidence="1">
    <location>
        <begin position="1"/>
        <end position="23"/>
    </location>
</feature>
<sequence length="281" mass="31070">MKRIYIFCLLLVIIGSARQQAFAGWPIGKYRNIVVPSFNYYTSKDVYNSSGKKVKPAGNSSFTSYAYGLYVGYGITRRLDLIVNVLAPDQNSQYTTAAGTTYQESFGFGDIQAGLSYALVNFDYKAYFSVQVSGIAPLYKHDEDVLDLGYGVFGSEVKFMYTGSFNKNFLRGCYFNVEAGYRRYFDKQGPNVIVYSALLGIPINKKNQVSFEIGGQNSSSSNKSFSQNLSVNRDFAFTKGAVNVGHTFTRRISVFASGFYTFMGRNAGVGYGGALQAVLKI</sequence>
<evidence type="ECO:0000256" key="1">
    <source>
        <dbReference type="SAM" id="SignalP"/>
    </source>
</evidence>
<evidence type="ECO:0000313" key="2">
    <source>
        <dbReference type="EMBL" id="RWY49320.1"/>
    </source>
</evidence>
<gene>
    <name evidence="2" type="ORF">EPL05_18085</name>
</gene>
<accession>A0A444MKJ5</accession>
<dbReference type="OrthoDB" id="9782650at2"/>
<proteinExistence type="predicted"/>